<keyword evidence="5" id="KW-0472">Membrane</keyword>
<dbReference type="GO" id="GO:0004140">
    <property type="term" value="F:dephospho-CoA kinase activity"/>
    <property type="evidence" value="ECO:0007669"/>
    <property type="project" value="InterPro"/>
</dbReference>
<proteinExistence type="inferred from homology"/>
<evidence type="ECO:0000256" key="3">
    <source>
        <dbReference type="ARBA" id="ARBA00022840"/>
    </source>
</evidence>
<evidence type="ECO:0000256" key="4">
    <source>
        <dbReference type="ARBA" id="ARBA00044157"/>
    </source>
</evidence>
<dbReference type="Gene3D" id="3.40.50.300">
    <property type="entry name" value="P-loop containing nucleotide triphosphate hydrolases"/>
    <property type="match status" value="1"/>
</dbReference>
<dbReference type="CDD" id="cd02022">
    <property type="entry name" value="DPCK"/>
    <property type="match status" value="1"/>
</dbReference>
<name>A0A914X5V7_9BILA</name>
<dbReference type="Pfam" id="PF01121">
    <property type="entry name" value="CoaE"/>
    <property type="match status" value="1"/>
</dbReference>
<protein>
    <recommendedName>
        <fullName evidence="4">Dephospho-CoA kinase domain-containing protein</fullName>
    </recommendedName>
</protein>
<dbReference type="WBParaSite" id="PSAMB.scaffold683size57166.g8231.t1">
    <property type="protein sequence ID" value="PSAMB.scaffold683size57166.g8231.t1"/>
    <property type="gene ID" value="PSAMB.scaffold683size57166.g8231"/>
</dbReference>
<dbReference type="GO" id="GO:0015937">
    <property type="term" value="P:coenzyme A biosynthetic process"/>
    <property type="evidence" value="ECO:0007669"/>
    <property type="project" value="InterPro"/>
</dbReference>
<feature type="transmembrane region" description="Helical" evidence="5">
    <location>
        <begin position="203"/>
        <end position="227"/>
    </location>
</feature>
<evidence type="ECO:0000313" key="6">
    <source>
        <dbReference type="Proteomes" id="UP000887566"/>
    </source>
</evidence>
<dbReference type="HAMAP" id="MF_00376">
    <property type="entry name" value="Dephospho_CoA_kinase"/>
    <property type="match status" value="1"/>
</dbReference>
<dbReference type="PANTHER" id="PTHR10695:SF46">
    <property type="entry name" value="BIFUNCTIONAL COENZYME A SYNTHASE-RELATED"/>
    <property type="match status" value="1"/>
</dbReference>
<reference evidence="7" key="1">
    <citation type="submission" date="2022-11" db="UniProtKB">
        <authorList>
            <consortium name="WormBaseParasite"/>
        </authorList>
    </citation>
    <scope>IDENTIFICATION</scope>
</reference>
<evidence type="ECO:0000313" key="7">
    <source>
        <dbReference type="WBParaSite" id="PSAMB.scaffold683size57166.g8231.t1"/>
    </source>
</evidence>
<dbReference type="InterPro" id="IPR027417">
    <property type="entry name" value="P-loop_NTPase"/>
</dbReference>
<dbReference type="SUPFAM" id="SSF52540">
    <property type="entry name" value="P-loop containing nucleoside triphosphate hydrolases"/>
    <property type="match status" value="1"/>
</dbReference>
<dbReference type="InterPro" id="IPR001977">
    <property type="entry name" value="Depp_CoAkinase"/>
</dbReference>
<organism evidence="6 7">
    <name type="scientific">Plectus sambesii</name>
    <dbReference type="NCBI Taxonomy" id="2011161"/>
    <lineage>
        <taxon>Eukaryota</taxon>
        <taxon>Metazoa</taxon>
        <taxon>Ecdysozoa</taxon>
        <taxon>Nematoda</taxon>
        <taxon>Chromadorea</taxon>
        <taxon>Plectida</taxon>
        <taxon>Plectina</taxon>
        <taxon>Plectoidea</taxon>
        <taxon>Plectidae</taxon>
        <taxon>Plectus</taxon>
    </lineage>
</organism>
<evidence type="ECO:0000256" key="5">
    <source>
        <dbReference type="SAM" id="Phobius"/>
    </source>
</evidence>
<dbReference type="GO" id="GO:0005737">
    <property type="term" value="C:cytoplasm"/>
    <property type="evidence" value="ECO:0007669"/>
    <property type="project" value="UniProtKB-ARBA"/>
</dbReference>
<keyword evidence="6" id="KW-1185">Reference proteome</keyword>
<dbReference type="GO" id="GO:0005524">
    <property type="term" value="F:ATP binding"/>
    <property type="evidence" value="ECO:0007669"/>
    <property type="project" value="UniProtKB-KW"/>
</dbReference>
<dbReference type="AlphaFoldDB" id="A0A914X5V7"/>
<evidence type="ECO:0000256" key="2">
    <source>
        <dbReference type="ARBA" id="ARBA00022741"/>
    </source>
</evidence>
<keyword evidence="5" id="KW-0812">Transmembrane</keyword>
<evidence type="ECO:0000256" key="1">
    <source>
        <dbReference type="ARBA" id="ARBA00009018"/>
    </source>
</evidence>
<sequence>MFLVGLTGGIATGKSTVAAVFREHNVPVIDADELARQVVEPGKPAWKSLRETFGLEYFDETTGALKREKLGQLVFVDEAARKKLNSITHPAIRGETLKTILTLFLKGHRFVVLDTPLLFEVGMDKMVQKTIVVHCPPDTQLSRLMIRNDMIETDATNRITSQMPLEQKCARATFVIDNSGSMIATREQAEKTFQILNGSWLPFAIRTVLAAVLFISAFSIGAVIHYFMS</sequence>
<accession>A0A914X5V7</accession>
<comment type="similarity">
    <text evidence="1">Belongs to the CoaE family.</text>
</comment>
<keyword evidence="3" id="KW-0067">ATP-binding</keyword>
<keyword evidence="2" id="KW-0547">Nucleotide-binding</keyword>
<dbReference type="FunFam" id="3.40.50.300:FF:000485">
    <property type="entry name" value="Dephospho-CoA kinase CAB5"/>
    <property type="match status" value="1"/>
</dbReference>
<keyword evidence="5" id="KW-1133">Transmembrane helix</keyword>
<dbReference type="Proteomes" id="UP000887566">
    <property type="component" value="Unplaced"/>
</dbReference>
<dbReference type="PANTHER" id="PTHR10695">
    <property type="entry name" value="DEPHOSPHO-COA KINASE-RELATED"/>
    <property type="match status" value="1"/>
</dbReference>
<dbReference type="NCBIfam" id="TIGR00152">
    <property type="entry name" value="dephospho-CoA kinase"/>
    <property type="match status" value="1"/>
</dbReference>
<dbReference type="PROSITE" id="PS51219">
    <property type="entry name" value="DPCK"/>
    <property type="match status" value="1"/>
</dbReference>